<dbReference type="Pfam" id="PF18962">
    <property type="entry name" value="Por_Secre_tail"/>
    <property type="match status" value="1"/>
</dbReference>
<evidence type="ECO:0000313" key="3">
    <source>
        <dbReference type="EMBL" id="OGD72300.1"/>
    </source>
</evidence>
<dbReference type="SUPFAM" id="SSF89372">
    <property type="entry name" value="Fucose-specific lectin"/>
    <property type="match status" value="1"/>
</dbReference>
<dbReference type="Gene3D" id="2.120.10.70">
    <property type="entry name" value="Fucose-specific lectin"/>
    <property type="match status" value="1"/>
</dbReference>
<dbReference type="InterPro" id="IPR013783">
    <property type="entry name" value="Ig-like_fold"/>
</dbReference>
<dbReference type="Proteomes" id="UP000177187">
    <property type="component" value="Unassembled WGS sequence"/>
</dbReference>
<feature type="domain" description="Secretion system C-terminal sorting" evidence="2">
    <location>
        <begin position="544"/>
        <end position="620"/>
    </location>
</feature>
<organism evidence="3 4">
    <name type="scientific">Candidatus Coatesbacteria bacterium RBG_13_66_14</name>
    <dbReference type="NCBI Taxonomy" id="1817816"/>
    <lineage>
        <taxon>Bacteria</taxon>
        <taxon>Candidatus Coatesiibacteriota</taxon>
    </lineage>
</organism>
<dbReference type="Gene3D" id="2.60.40.4070">
    <property type="match status" value="1"/>
</dbReference>
<gene>
    <name evidence="3" type="ORF">A2Y64_07525</name>
</gene>
<name>A0A1F5EY65_9BACT</name>
<reference evidence="3 4" key="1">
    <citation type="journal article" date="2016" name="Nat. Commun.">
        <title>Thousands of microbial genomes shed light on interconnected biogeochemical processes in an aquifer system.</title>
        <authorList>
            <person name="Anantharaman K."/>
            <person name="Brown C.T."/>
            <person name="Hug L.A."/>
            <person name="Sharon I."/>
            <person name="Castelle C.J."/>
            <person name="Probst A.J."/>
            <person name="Thomas B.C."/>
            <person name="Singh A."/>
            <person name="Wilkins M.J."/>
            <person name="Karaoz U."/>
            <person name="Brodie E.L."/>
            <person name="Williams K.H."/>
            <person name="Hubbard S.S."/>
            <person name="Banfield J.F."/>
        </authorList>
    </citation>
    <scope>NUCLEOTIDE SEQUENCE [LARGE SCALE GENOMIC DNA]</scope>
</reference>
<dbReference type="Gene3D" id="2.60.40.10">
    <property type="entry name" value="Immunoglobulins"/>
    <property type="match status" value="1"/>
</dbReference>
<keyword evidence="1" id="KW-0732">Signal</keyword>
<dbReference type="STRING" id="1817816.A2Y64_07525"/>
<comment type="caution">
    <text evidence="3">The sequence shown here is derived from an EMBL/GenBank/DDBJ whole genome shotgun (WGS) entry which is preliminary data.</text>
</comment>
<dbReference type="InterPro" id="IPR026444">
    <property type="entry name" value="Secre_tail"/>
</dbReference>
<protein>
    <recommendedName>
        <fullName evidence="2">Secretion system C-terminal sorting domain-containing protein</fullName>
    </recommendedName>
</protein>
<evidence type="ECO:0000256" key="1">
    <source>
        <dbReference type="SAM" id="SignalP"/>
    </source>
</evidence>
<feature type="chain" id="PRO_5009518435" description="Secretion system C-terminal sorting domain-containing protein" evidence="1">
    <location>
        <begin position="20"/>
        <end position="622"/>
    </location>
</feature>
<evidence type="ECO:0000259" key="2">
    <source>
        <dbReference type="Pfam" id="PF18962"/>
    </source>
</evidence>
<dbReference type="NCBIfam" id="TIGR04183">
    <property type="entry name" value="Por_Secre_tail"/>
    <property type="match status" value="1"/>
</dbReference>
<dbReference type="EMBL" id="MFAF01000126">
    <property type="protein sequence ID" value="OGD72300.1"/>
    <property type="molecule type" value="Genomic_DNA"/>
</dbReference>
<accession>A0A1F5EY65</accession>
<proteinExistence type="predicted"/>
<dbReference type="AlphaFoldDB" id="A0A1F5EY65"/>
<feature type="signal peptide" evidence="1">
    <location>
        <begin position="1"/>
        <end position="19"/>
    </location>
</feature>
<sequence>MHKILVILAALALAAPLAAEEWHKEAVDSLSGGGEGTALVLDGSGHPRMAYIANNKLWYACWNGSDWSYASLFESDILAGLLDLVLDDDEYPHIAYCTYEVDPVVSTYFFYTYFDEFGQHDSTIDSSYHFPSFPQISLDLDADLYPHVSMHASYYTYAYWDGDQWRREKITGRGDIALDGDDRPTIATCWTGDELTFAVRESEGWTEETVDADVSSKMASLAYDSLNRPHISYYDSDGDDLRYAYHNGSDWHVETVDAEGDVGNYNSLALDSDDQPHIAYYDATEDDLVYTHYSGGEWHREVVDAVGEVSLYTSLALDSFDRPHITYNHDTLGAVMYAALVEDLFHLVWPEKGEEIDTLNPTLDWEDHDIPDQASYTLRWALNPDFTDYEEVTGIQESEYQITAGLQEGDRVWWRVKSVDEGEGEHWAEEMDWYFDLDLGGGVDIVELGASPTDGGVLIYWRFEGGEPVGIEIRRSDGGGEPVALLDGPLPGSASRCLDREVTPDVEYIYWLDVTGADGTVTSFGPTEAVKITEPKIKLTLSAYPNPADDTVTLRFDLPDDCRVVLAVYDLAGRRVTTLMDGELVAGRHDVTWDCADLKPGVYLFRLETTGGDSTERLVVSR</sequence>
<evidence type="ECO:0000313" key="4">
    <source>
        <dbReference type="Proteomes" id="UP000177187"/>
    </source>
</evidence>